<keyword evidence="4" id="KW-1185">Reference proteome</keyword>
<keyword evidence="2" id="KW-0472">Membrane</keyword>
<reference evidence="3 4" key="1">
    <citation type="journal article" date="2016" name="Mol. Biol. Evol.">
        <title>Comparative Genomics of Early-Diverging Mushroom-Forming Fungi Provides Insights into the Origins of Lignocellulose Decay Capabilities.</title>
        <authorList>
            <person name="Nagy L.G."/>
            <person name="Riley R."/>
            <person name="Tritt A."/>
            <person name="Adam C."/>
            <person name="Daum C."/>
            <person name="Floudas D."/>
            <person name="Sun H."/>
            <person name="Yadav J.S."/>
            <person name="Pangilinan J."/>
            <person name="Larsson K.H."/>
            <person name="Matsuura K."/>
            <person name="Barry K."/>
            <person name="Labutti K."/>
            <person name="Kuo R."/>
            <person name="Ohm R.A."/>
            <person name="Bhattacharya S.S."/>
            <person name="Shirouzu T."/>
            <person name="Yoshinaga Y."/>
            <person name="Martin F.M."/>
            <person name="Grigoriev I.V."/>
            <person name="Hibbett D.S."/>
        </authorList>
    </citation>
    <scope>NUCLEOTIDE SEQUENCE [LARGE SCALE GENOMIC DNA]</scope>
    <source>
        <strain evidence="3 4">TUFC12733</strain>
    </source>
</reference>
<dbReference type="AlphaFoldDB" id="A0A167JFV4"/>
<evidence type="ECO:0000256" key="2">
    <source>
        <dbReference type="SAM" id="Phobius"/>
    </source>
</evidence>
<dbReference type="OrthoDB" id="2500246at2759"/>
<keyword evidence="2" id="KW-1133">Transmembrane helix</keyword>
<protein>
    <submittedName>
        <fullName evidence="3">Uncharacterized protein</fullName>
    </submittedName>
</protein>
<organism evidence="3 4">
    <name type="scientific">Calocera viscosa (strain TUFC12733)</name>
    <dbReference type="NCBI Taxonomy" id="1330018"/>
    <lineage>
        <taxon>Eukaryota</taxon>
        <taxon>Fungi</taxon>
        <taxon>Dikarya</taxon>
        <taxon>Basidiomycota</taxon>
        <taxon>Agaricomycotina</taxon>
        <taxon>Dacrymycetes</taxon>
        <taxon>Dacrymycetales</taxon>
        <taxon>Dacrymycetaceae</taxon>
        <taxon>Calocera</taxon>
    </lineage>
</organism>
<proteinExistence type="predicted"/>
<evidence type="ECO:0000256" key="1">
    <source>
        <dbReference type="SAM" id="MobiDB-lite"/>
    </source>
</evidence>
<dbReference type="EMBL" id="KV417301">
    <property type="protein sequence ID" value="KZO93551.1"/>
    <property type="molecule type" value="Genomic_DNA"/>
</dbReference>
<evidence type="ECO:0000313" key="4">
    <source>
        <dbReference type="Proteomes" id="UP000076738"/>
    </source>
</evidence>
<gene>
    <name evidence="3" type="ORF">CALVIDRAFT_540001</name>
</gene>
<sequence>MSIPFALDVRALLQVQAALSFATAAFHNPSYNLALFLFGVYAVDQTTLNEPLRLFAGMLAVSLVWDLIWMIRNSQAILVRLISILILILKVPTLSTTVASLRQRGDYLASRLGTGDLGGSTIWTMPGGFTRQAGYDSLDSGEAAGPYADTSAGPADVSRIPQVVNAPRPPPPQSRPQPPSGAAPGAYESV</sequence>
<feature type="region of interest" description="Disordered" evidence="1">
    <location>
        <begin position="140"/>
        <end position="190"/>
    </location>
</feature>
<feature type="transmembrane region" description="Helical" evidence="2">
    <location>
        <begin position="20"/>
        <end position="42"/>
    </location>
</feature>
<keyword evidence="2" id="KW-0812">Transmembrane</keyword>
<name>A0A167JFV4_CALVF</name>
<feature type="compositionally biased region" description="Pro residues" evidence="1">
    <location>
        <begin position="167"/>
        <end position="181"/>
    </location>
</feature>
<feature type="transmembrane region" description="Helical" evidence="2">
    <location>
        <begin position="77"/>
        <end position="101"/>
    </location>
</feature>
<feature type="transmembrane region" description="Helical" evidence="2">
    <location>
        <begin position="54"/>
        <end position="71"/>
    </location>
</feature>
<evidence type="ECO:0000313" key="3">
    <source>
        <dbReference type="EMBL" id="KZO93551.1"/>
    </source>
</evidence>
<dbReference type="Proteomes" id="UP000076738">
    <property type="component" value="Unassembled WGS sequence"/>
</dbReference>
<accession>A0A167JFV4</accession>